<keyword evidence="1" id="KW-0810">Translation regulation</keyword>
<comment type="caution">
    <text evidence="5">The sequence shown here is derived from an EMBL/GenBank/DDBJ whole genome shotgun (WGS) entry which is preliminary data.</text>
</comment>
<evidence type="ECO:0000313" key="6">
    <source>
        <dbReference type="Proteomes" id="UP000027441"/>
    </source>
</evidence>
<dbReference type="GO" id="GO:0043024">
    <property type="term" value="F:ribosomal small subunit binding"/>
    <property type="evidence" value="ECO:0007669"/>
    <property type="project" value="TreeGrafter"/>
</dbReference>
<evidence type="ECO:0000256" key="1">
    <source>
        <dbReference type="ARBA" id="ARBA00022845"/>
    </source>
</evidence>
<gene>
    <name evidence="5" type="ORF">HPS9_01350</name>
</gene>
<dbReference type="InterPro" id="IPR036567">
    <property type="entry name" value="RHF-like"/>
</dbReference>
<feature type="region of interest" description="Disordered" evidence="4">
    <location>
        <begin position="83"/>
        <end position="114"/>
    </location>
</feature>
<dbReference type="GO" id="GO:0022627">
    <property type="term" value="C:cytosolic small ribosomal subunit"/>
    <property type="evidence" value="ECO:0007669"/>
    <property type="project" value="TreeGrafter"/>
</dbReference>
<evidence type="ECO:0000256" key="3">
    <source>
        <dbReference type="ARBA" id="ARBA00038431"/>
    </source>
</evidence>
<dbReference type="RefSeq" id="WP_035490249.1">
    <property type="nucleotide sequence ID" value="NZ_JDSN01000015.1"/>
</dbReference>
<dbReference type="PANTHER" id="PTHR33231:SF3">
    <property type="entry name" value="RIBOSOME-ASSOCIATED INHIBITOR A"/>
    <property type="match status" value="1"/>
</dbReference>
<evidence type="ECO:0000256" key="2">
    <source>
        <dbReference type="ARBA" id="ARBA00023016"/>
    </source>
</evidence>
<dbReference type="PANTHER" id="PTHR33231">
    <property type="entry name" value="30S RIBOSOMAL PROTEIN"/>
    <property type="match status" value="1"/>
</dbReference>
<dbReference type="InterPro" id="IPR050574">
    <property type="entry name" value="HPF/YfiA_ribosome-assoc"/>
</dbReference>
<feature type="compositionally biased region" description="Basic and acidic residues" evidence="4">
    <location>
        <begin position="94"/>
        <end position="106"/>
    </location>
</feature>
<name>A0A836MDN5_GLAPU</name>
<keyword evidence="2" id="KW-0346">Stress response</keyword>
<organism evidence="5 6">
    <name type="scientific">Glaesserella parasuis HPS9</name>
    <dbReference type="NCBI Taxonomy" id="1450513"/>
    <lineage>
        <taxon>Bacteria</taxon>
        <taxon>Pseudomonadati</taxon>
        <taxon>Pseudomonadota</taxon>
        <taxon>Gammaproteobacteria</taxon>
        <taxon>Pasteurellales</taxon>
        <taxon>Pasteurellaceae</taxon>
        <taxon>Glaesserella</taxon>
    </lineage>
</organism>
<dbReference type="Pfam" id="PF02482">
    <property type="entry name" value="Ribosomal_S30AE"/>
    <property type="match status" value="1"/>
</dbReference>
<dbReference type="Gene3D" id="3.30.160.100">
    <property type="entry name" value="Ribosome hibernation promotion factor-like"/>
    <property type="match status" value="1"/>
</dbReference>
<dbReference type="InterPro" id="IPR003489">
    <property type="entry name" value="RHF/RaiA"/>
</dbReference>
<protein>
    <submittedName>
        <fullName evidence="5">Ribosome-associated inhibitor A</fullName>
    </submittedName>
</protein>
<dbReference type="Proteomes" id="UP000027441">
    <property type="component" value="Unassembled WGS sequence"/>
</dbReference>
<dbReference type="GO" id="GO:0045900">
    <property type="term" value="P:negative regulation of translational elongation"/>
    <property type="evidence" value="ECO:0007669"/>
    <property type="project" value="TreeGrafter"/>
</dbReference>
<proteinExistence type="inferred from homology"/>
<dbReference type="AlphaFoldDB" id="A0A836MDN5"/>
<dbReference type="EMBL" id="JDSN01000015">
    <property type="protein sequence ID" value="KDB47448.1"/>
    <property type="molecule type" value="Genomic_DNA"/>
</dbReference>
<evidence type="ECO:0000313" key="5">
    <source>
        <dbReference type="EMBL" id="KDB47448.1"/>
    </source>
</evidence>
<reference evidence="5 6" key="1">
    <citation type="submission" date="2014-02" db="EMBL/GenBank/DDBJ databases">
        <title>Comparative genomics of Haemophilus parasuis isolated from pig lungs.</title>
        <authorList>
            <person name="Kittichotirat W."/>
            <person name="Bumgarner R.E."/>
            <person name="Lawrence P."/>
        </authorList>
    </citation>
    <scope>NUCLEOTIDE SEQUENCE [LARGE SCALE GENOMIC DNA]</scope>
    <source>
        <strain evidence="5 6">HPS9</strain>
    </source>
</reference>
<comment type="similarity">
    <text evidence="3">Belongs to the HPF/YfiA ribosome-associated protein family. YfiA subfamily.</text>
</comment>
<sequence>MTINISSKQMEVTPAIRTHIEERLAKLNKWQTQLINPHFIIHKLPNGYEVEASIGTPVGDLFAKAHDEDLYKAINEVESKLETQLNKQKHKGEARRADDSIKKANEAEPLPQFV</sequence>
<accession>A0A836MDN5</accession>
<dbReference type="NCBIfam" id="TIGR00741">
    <property type="entry name" value="yfiA"/>
    <property type="match status" value="1"/>
</dbReference>
<dbReference type="SUPFAM" id="SSF69754">
    <property type="entry name" value="Ribosome binding protein Y (YfiA homologue)"/>
    <property type="match status" value="1"/>
</dbReference>
<evidence type="ECO:0000256" key="4">
    <source>
        <dbReference type="SAM" id="MobiDB-lite"/>
    </source>
</evidence>
<dbReference type="CDD" id="cd00552">
    <property type="entry name" value="RaiA"/>
    <property type="match status" value="1"/>
</dbReference>